<keyword evidence="6" id="KW-0238">DNA-binding</keyword>
<keyword evidence="2" id="KW-0489">Methyltransferase</keyword>
<evidence type="ECO:0000256" key="6">
    <source>
        <dbReference type="ARBA" id="ARBA00023125"/>
    </source>
</evidence>
<comment type="subcellular location">
    <subcellularLocation>
        <location evidence="1">Nucleus</location>
    </subcellularLocation>
</comment>
<dbReference type="InterPro" id="IPR050390">
    <property type="entry name" value="C5-Methyltransferase"/>
</dbReference>
<feature type="region of interest" description="Disordered" evidence="8">
    <location>
        <begin position="1"/>
        <end position="20"/>
    </location>
</feature>
<dbReference type="PROSITE" id="PS51680">
    <property type="entry name" value="SAM_MT_DRM"/>
    <property type="match status" value="1"/>
</dbReference>
<evidence type="ECO:0000256" key="1">
    <source>
        <dbReference type="ARBA" id="ARBA00004123"/>
    </source>
</evidence>
<evidence type="ECO:0000313" key="10">
    <source>
        <dbReference type="EMBL" id="KAK9288873.1"/>
    </source>
</evidence>
<evidence type="ECO:0000313" key="11">
    <source>
        <dbReference type="Proteomes" id="UP001415857"/>
    </source>
</evidence>
<evidence type="ECO:0000256" key="2">
    <source>
        <dbReference type="ARBA" id="ARBA00022603"/>
    </source>
</evidence>
<feature type="region of interest" description="Disordered" evidence="8">
    <location>
        <begin position="218"/>
        <end position="240"/>
    </location>
</feature>
<dbReference type="GO" id="GO:0003677">
    <property type="term" value="F:DNA binding"/>
    <property type="evidence" value="ECO:0007669"/>
    <property type="project" value="UniProtKB-KW"/>
</dbReference>
<dbReference type="GO" id="GO:0005634">
    <property type="term" value="C:nucleus"/>
    <property type="evidence" value="ECO:0007669"/>
    <property type="project" value="UniProtKB-SubCell"/>
</dbReference>
<dbReference type="EMBL" id="JBBPBK010000003">
    <property type="protein sequence ID" value="KAK9288873.1"/>
    <property type="molecule type" value="Genomic_DNA"/>
</dbReference>
<dbReference type="Proteomes" id="UP001415857">
    <property type="component" value="Unassembled WGS sequence"/>
</dbReference>
<reference evidence="10 11" key="1">
    <citation type="journal article" date="2024" name="Plant J.">
        <title>Genome sequences and population genomics reveal climatic adaptation and genomic divergence between two closely related sweetgum species.</title>
        <authorList>
            <person name="Xu W.Q."/>
            <person name="Ren C.Q."/>
            <person name="Zhang X.Y."/>
            <person name="Comes H.P."/>
            <person name="Liu X.H."/>
            <person name="Li Y.G."/>
            <person name="Kettle C.J."/>
            <person name="Jalonen R."/>
            <person name="Gaisberger H."/>
            <person name="Ma Y.Z."/>
            <person name="Qiu Y.X."/>
        </authorList>
    </citation>
    <scope>NUCLEOTIDE SEQUENCE [LARGE SCALE GENOMIC DNA]</scope>
    <source>
        <strain evidence="10">Hangzhou</strain>
    </source>
</reference>
<evidence type="ECO:0000256" key="3">
    <source>
        <dbReference type="ARBA" id="ARBA00022679"/>
    </source>
</evidence>
<sequence>MGEMANYSDGESSSDQEVERGIVPKVEVSDLELPSETMYLRNIGDNVASSSGSNLRSSFIGMGFLPSLVDKVIEEKGEDDLDLLLETLFAHSAPQKPNSESSDSLDGLFDDRKDRIRHLELAVESHPKQALHKSNSEDSLDSLFGDNKDAGSLAEYSTHIRPKKEPDVFSGANDDKRASLLSMNFSVNEVEFAMDKLGEDAPVNELVDFIIAAQMAEHSERDPEDATHGDEGMNEDNNTETLFGTMDKTLRLLEMGFSENEISSAIDKFGSEVPISELADSIFAGQFADSCVEKDKYSSTAFNMNGSHTGNDYRSRWRGMEDGLKRRSSDTFIKVKKEEYSPDDDSHLWGIDFEDRKGKRPKQEIFDDSSTSIGPMWLESRKASRRIPLPRRQDRAAERLDRFGMSNLFKSGPCKSLDQMVAKPPYFFYGNVVNVSHDSWAKISQFLYAVEPEFVNTQFFSALSRKEGYIHNLPSENRFHILPKPPMTIEDAIPHTKKWWPSWDTRKQLSCISTETSGITQLCDRLGKILISSQGLLSVEQQRDILHHCRTLNLVWVGQYKLGPVEPEHLECILGYPLHHTQAAESSLIERLQSLKHCFQIDTLGYHLSVLKSMFPDGLTVLSIYSGIGGVEVTLHQLGIRLKGVVSVETSETKRRILMRWWRNTGQTGELLQMEDIQRLTSSKLESLINKFGGFDFVICQNPCTSSPRSPKIAADGDSLAGFDFSLFYEFVRVLQRVRSTMERKR</sequence>
<organism evidence="10 11">
    <name type="scientific">Liquidambar formosana</name>
    <name type="common">Formosan gum</name>
    <dbReference type="NCBI Taxonomy" id="63359"/>
    <lineage>
        <taxon>Eukaryota</taxon>
        <taxon>Viridiplantae</taxon>
        <taxon>Streptophyta</taxon>
        <taxon>Embryophyta</taxon>
        <taxon>Tracheophyta</taxon>
        <taxon>Spermatophyta</taxon>
        <taxon>Magnoliopsida</taxon>
        <taxon>eudicotyledons</taxon>
        <taxon>Gunneridae</taxon>
        <taxon>Pentapetalae</taxon>
        <taxon>Saxifragales</taxon>
        <taxon>Altingiaceae</taxon>
        <taxon>Liquidambar</taxon>
    </lineage>
</organism>
<evidence type="ECO:0000256" key="5">
    <source>
        <dbReference type="ARBA" id="ARBA00022737"/>
    </source>
</evidence>
<dbReference type="InterPro" id="IPR030380">
    <property type="entry name" value="SAM_MeTfrase_DRM"/>
</dbReference>
<keyword evidence="3" id="KW-0808">Transferase</keyword>
<evidence type="ECO:0000256" key="4">
    <source>
        <dbReference type="ARBA" id="ARBA00022691"/>
    </source>
</evidence>
<dbReference type="PANTHER" id="PTHR23068">
    <property type="entry name" value="DNA CYTOSINE-5- -METHYLTRANSFERASE 3-RELATED"/>
    <property type="match status" value="1"/>
</dbReference>
<accession>A0AAP0S0Q3</accession>
<dbReference type="GO" id="GO:0008168">
    <property type="term" value="F:methyltransferase activity"/>
    <property type="evidence" value="ECO:0007669"/>
    <property type="project" value="UniProtKB-KW"/>
</dbReference>
<dbReference type="InterPro" id="IPR029063">
    <property type="entry name" value="SAM-dependent_MTases_sf"/>
</dbReference>
<dbReference type="SUPFAM" id="SSF53335">
    <property type="entry name" value="S-adenosyl-L-methionine-dependent methyltransferases"/>
    <property type="match status" value="2"/>
</dbReference>
<feature type="compositionally biased region" description="Basic and acidic residues" evidence="8">
    <location>
        <begin position="218"/>
        <end position="231"/>
    </location>
</feature>
<comment type="caution">
    <text evidence="10">The sequence shown here is derived from an EMBL/GenBank/DDBJ whole genome shotgun (WGS) entry which is preliminary data.</text>
</comment>
<dbReference type="GO" id="GO:0032259">
    <property type="term" value="P:methylation"/>
    <property type="evidence" value="ECO:0007669"/>
    <property type="project" value="UniProtKB-KW"/>
</dbReference>
<gene>
    <name evidence="10" type="ORF">L1049_017339</name>
</gene>
<keyword evidence="4" id="KW-0949">S-adenosyl-L-methionine</keyword>
<dbReference type="Gene3D" id="3.40.50.150">
    <property type="entry name" value="Vaccinia Virus protein VP39"/>
    <property type="match status" value="1"/>
</dbReference>
<dbReference type="PANTHER" id="PTHR23068:SF11">
    <property type="entry name" value="INACTIVE DNA (CYTOSINE-5)-METHYLTRANSFERASE DRM3-RELATED"/>
    <property type="match status" value="1"/>
</dbReference>
<protein>
    <recommendedName>
        <fullName evidence="9">SAM-dependent MTase DRM-type domain-containing protein</fullName>
    </recommendedName>
</protein>
<keyword evidence="7" id="KW-0539">Nucleus</keyword>
<name>A0AAP0S0Q3_LIQFO</name>
<proteinExistence type="predicted"/>
<evidence type="ECO:0000256" key="7">
    <source>
        <dbReference type="ARBA" id="ARBA00023242"/>
    </source>
</evidence>
<keyword evidence="5" id="KW-0677">Repeat</keyword>
<evidence type="ECO:0000259" key="9">
    <source>
        <dbReference type="PROSITE" id="PS51680"/>
    </source>
</evidence>
<feature type="domain" description="SAM-dependent MTase DRM-type" evidence="9">
    <location>
        <begin position="413"/>
        <end position="745"/>
    </location>
</feature>
<keyword evidence="11" id="KW-1185">Reference proteome</keyword>
<dbReference type="AlphaFoldDB" id="A0AAP0S0Q3"/>
<evidence type="ECO:0000256" key="8">
    <source>
        <dbReference type="SAM" id="MobiDB-lite"/>
    </source>
</evidence>